<dbReference type="PROSITE" id="PS00107">
    <property type="entry name" value="PROTEIN_KINASE_ATP"/>
    <property type="match status" value="1"/>
</dbReference>
<feature type="domain" description="Bulb-type lectin" evidence="19">
    <location>
        <begin position="7"/>
        <end position="127"/>
    </location>
</feature>
<evidence type="ECO:0000256" key="10">
    <source>
        <dbReference type="ARBA" id="ARBA00023136"/>
    </source>
</evidence>
<comment type="catalytic activity">
    <reaction evidence="13">
        <text>L-seryl-[protein] + ATP = O-phospho-L-seryl-[protein] + ADP + H(+)</text>
        <dbReference type="Rhea" id="RHEA:17989"/>
        <dbReference type="Rhea" id="RHEA-COMP:9863"/>
        <dbReference type="Rhea" id="RHEA-COMP:11604"/>
        <dbReference type="ChEBI" id="CHEBI:15378"/>
        <dbReference type="ChEBI" id="CHEBI:29999"/>
        <dbReference type="ChEBI" id="CHEBI:30616"/>
        <dbReference type="ChEBI" id="CHEBI:83421"/>
        <dbReference type="ChEBI" id="CHEBI:456216"/>
        <dbReference type="EC" id="2.7.11.1"/>
    </reaction>
</comment>
<evidence type="ECO:0000256" key="16">
    <source>
        <dbReference type="SAM" id="Phobius"/>
    </source>
</evidence>
<comment type="similarity">
    <text evidence="13">Belongs to the protein kinase superfamily. Ser/Thr protein kinase family.</text>
</comment>
<dbReference type="InterPro" id="IPR008271">
    <property type="entry name" value="Ser/Thr_kinase_AS"/>
</dbReference>
<comment type="subcellular location">
    <subcellularLocation>
        <location evidence="1">Membrane</location>
        <topology evidence="1">Single-pass membrane protein</topology>
    </subcellularLocation>
</comment>
<dbReference type="PIRSF" id="PIRSF000641">
    <property type="entry name" value="SRK"/>
    <property type="match status" value="1"/>
</dbReference>
<dbReference type="SMART" id="SM00108">
    <property type="entry name" value="B_lectin"/>
    <property type="match status" value="1"/>
</dbReference>
<dbReference type="EC" id="2.7.11.1" evidence="13"/>
<dbReference type="PROSITE" id="PS50026">
    <property type="entry name" value="EGF_3"/>
    <property type="match status" value="1"/>
</dbReference>
<keyword evidence="21" id="KW-1185">Reference proteome</keyword>
<comment type="caution">
    <text evidence="14">Lacks conserved residue(s) required for the propagation of feature annotation.</text>
</comment>
<dbReference type="SUPFAM" id="SSF56112">
    <property type="entry name" value="Protein kinase-like (PK-like)"/>
    <property type="match status" value="1"/>
</dbReference>
<dbReference type="GO" id="GO:0048544">
    <property type="term" value="P:recognition of pollen"/>
    <property type="evidence" value="ECO:0007669"/>
    <property type="project" value="InterPro"/>
</dbReference>
<proteinExistence type="inferred from homology"/>
<name>A0A835IIU8_9MAGN</name>
<dbReference type="CDD" id="cd14066">
    <property type="entry name" value="STKc_IRAK"/>
    <property type="match status" value="1"/>
</dbReference>
<keyword evidence="10 16" id="KW-0472">Membrane</keyword>
<keyword evidence="6 13" id="KW-0547">Nucleotide-binding</keyword>
<dbReference type="FunFam" id="1.10.510.10:FF:000589">
    <property type="entry name" value="Serine/threonine-protein kinase"/>
    <property type="match status" value="1"/>
</dbReference>
<dbReference type="InterPro" id="IPR000858">
    <property type="entry name" value="S_locus_glycoprot_dom"/>
</dbReference>
<dbReference type="PROSITE" id="PS50927">
    <property type="entry name" value="BULB_LECTIN"/>
    <property type="match status" value="1"/>
</dbReference>
<evidence type="ECO:0000256" key="8">
    <source>
        <dbReference type="ARBA" id="ARBA00022840"/>
    </source>
</evidence>
<keyword evidence="9 16" id="KW-1133">Transmembrane helix</keyword>
<accession>A0A835IIU8</accession>
<feature type="binding site" evidence="15">
    <location>
        <position position="520"/>
    </location>
    <ligand>
        <name>ATP</name>
        <dbReference type="ChEBI" id="CHEBI:30616"/>
    </ligand>
</feature>
<dbReference type="InterPro" id="IPR011009">
    <property type="entry name" value="Kinase-like_dom_sf"/>
</dbReference>
<evidence type="ECO:0000256" key="13">
    <source>
        <dbReference type="PIRNR" id="PIRNR000641"/>
    </source>
</evidence>
<dbReference type="Pfam" id="PF01453">
    <property type="entry name" value="B_lectin"/>
    <property type="match status" value="1"/>
</dbReference>
<evidence type="ECO:0000256" key="15">
    <source>
        <dbReference type="PROSITE-ProRule" id="PRU10141"/>
    </source>
</evidence>
<evidence type="ECO:0000256" key="11">
    <source>
        <dbReference type="ARBA" id="ARBA00023157"/>
    </source>
</evidence>
<dbReference type="Gene3D" id="1.10.510.10">
    <property type="entry name" value="Transferase(Phosphotransferase) domain 1"/>
    <property type="match status" value="1"/>
</dbReference>
<dbReference type="InterPro" id="IPR000742">
    <property type="entry name" value="EGF"/>
</dbReference>
<comment type="catalytic activity">
    <reaction evidence="13">
        <text>L-threonyl-[protein] + ATP = O-phospho-L-threonyl-[protein] + ADP + H(+)</text>
        <dbReference type="Rhea" id="RHEA:46608"/>
        <dbReference type="Rhea" id="RHEA-COMP:11060"/>
        <dbReference type="Rhea" id="RHEA-COMP:11605"/>
        <dbReference type="ChEBI" id="CHEBI:15378"/>
        <dbReference type="ChEBI" id="CHEBI:30013"/>
        <dbReference type="ChEBI" id="CHEBI:30616"/>
        <dbReference type="ChEBI" id="CHEBI:61977"/>
        <dbReference type="ChEBI" id="CHEBI:456216"/>
        <dbReference type="EC" id="2.7.11.1"/>
    </reaction>
</comment>
<dbReference type="InterPro" id="IPR017441">
    <property type="entry name" value="Protein_kinase_ATP_BS"/>
</dbReference>
<feature type="transmembrane region" description="Helical" evidence="16">
    <location>
        <begin position="420"/>
        <end position="445"/>
    </location>
</feature>
<evidence type="ECO:0000313" key="20">
    <source>
        <dbReference type="EMBL" id="KAF9618576.1"/>
    </source>
</evidence>
<dbReference type="Gene3D" id="2.90.10.30">
    <property type="match status" value="1"/>
</dbReference>
<dbReference type="SUPFAM" id="SSF51110">
    <property type="entry name" value="alpha-D-mannose-specific plant lectins"/>
    <property type="match status" value="1"/>
</dbReference>
<feature type="domain" description="Protein kinase" evidence="17">
    <location>
        <begin position="491"/>
        <end position="782"/>
    </location>
</feature>
<dbReference type="SMART" id="SM00220">
    <property type="entry name" value="S_TKc"/>
    <property type="match status" value="1"/>
</dbReference>
<evidence type="ECO:0000256" key="7">
    <source>
        <dbReference type="ARBA" id="ARBA00022777"/>
    </source>
</evidence>
<dbReference type="PANTHER" id="PTHR47974:SF27">
    <property type="entry name" value="RECEPTOR-LIKE SERINE_THREONINE-PROTEIN KINASE"/>
    <property type="match status" value="1"/>
</dbReference>
<dbReference type="Proteomes" id="UP000631114">
    <property type="component" value="Unassembled WGS sequence"/>
</dbReference>
<keyword evidence="8 13" id="KW-0067">ATP-binding</keyword>
<dbReference type="PROSITE" id="PS50011">
    <property type="entry name" value="PROTEIN_KINASE_DOM"/>
    <property type="match status" value="1"/>
</dbReference>
<sequence>MEFIYPPFTASNYQYIDHTGAFLASRNTTFKATIINPYPGAQVTNFYFGIIYVPSNQLIWSANRNTSILTSDKLTLTSTGISITRENGQLVWSTPRLNASVAALQLLESGNLVLLDKLNRSLWQSFDYPTDTIVIGQKLPVAAFLSSAATRNNLSTGSYLFTIVDNDAVLQWNGLTYWKLSMDTSAMVDSSSSVAYLMLNESGLYLIGGTQNVVVISLILNNSTAFRIAQLDYEGRFNVKSYSDQWTQEFTGPSDDCQIANYCGGYGLCTKAAAGSNAGTCSCPAGFHSNSGSGSGFKGCSPTNPSSLPSPCGNGASLNSSKMITYVNLGSGVDYFANEFSAPATFGQDSFACANSCSGNCSCLGYFYAQSSGYCYLLNNQLGSFFTPANGIDRTGYIKTIASLNINSVVGGQKRRSLPLVALVLIPSSAVFLLISFVLIGFIRWRKAVHSKMKKVKLDRMSSHSSTEIDDFSIPGLPVRFEYEELDVATNKFQSKIGSGGFGDVYKGTLPDKTIVAVKKLSNMSNQGKKEFCTEIAIIGNTHHVNLVRLRGFCAQGRQRLLVYEYMNRGSLDRTLFGAGPVLELQERFDIAMGTARGLAYLHSGCEQKIIHCDVKPENILLNDHFQVKISDFGLSKLLSPEQSSHFTTLRGTRGYLAPEWLTSSAISDKTDVYSFGMVLLEIVSGRKNCSMKTQSLSTGIDNDSGGNSSPSTVAVPVYFPLYALEMHEQRKYIELADPKLERRVTSEEIEKLVRVALCCVHEDPMLRPSMANVVSMLEGKIPLGVPRVEGLNFLRFYGRRFTEASTIEGCNMANMLMLFPDANASQSSNTTGSYSSLSYISSQQISGPR</sequence>
<dbReference type="GO" id="GO:0004674">
    <property type="term" value="F:protein serine/threonine kinase activity"/>
    <property type="evidence" value="ECO:0007669"/>
    <property type="project" value="UniProtKB-KW"/>
</dbReference>
<evidence type="ECO:0000256" key="5">
    <source>
        <dbReference type="ARBA" id="ARBA00022729"/>
    </source>
</evidence>
<dbReference type="InterPro" id="IPR000719">
    <property type="entry name" value="Prot_kinase_dom"/>
</dbReference>
<dbReference type="Pfam" id="PF00069">
    <property type="entry name" value="Pkinase"/>
    <property type="match status" value="1"/>
</dbReference>
<evidence type="ECO:0000256" key="14">
    <source>
        <dbReference type="PROSITE-ProRule" id="PRU00076"/>
    </source>
</evidence>
<dbReference type="GO" id="GO:0016020">
    <property type="term" value="C:membrane"/>
    <property type="evidence" value="ECO:0007669"/>
    <property type="project" value="UniProtKB-SubCell"/>
</dbReference>
<evidence type="ECO:0000256" key="9">
    <source>
        <dbReference type="ARBA" id="ARBA00022989"/>
    </source>
</evidence>
<dbReference type="EMBL" id="JADFTS010000002">
    <property type="protein sequence ID" value="KAF9618576.1"/>
    <property type="molecule type" value="Genomic_DNA"/>
</dbReference>
<organism evidence="20 21">
    <name type="scientific">Coptis chinensis</name>
    <dbReference type="NCBI Taxonomy" id="261450"/>
    <lineage>
        <taxon>Eukaryota</taxon>
        <taxon>Viridiplantae</taxon>
        <taxon>Streptophyta</taxon>
        <taxon>Embryophyta</taxon>
        <taxon>Tracheophyta</taxon>
        <taxon>Spermatophyta</taxon>
        <taxon>Magnoliopsida</taxon>
        <taxon>Ranunculales</taxon>
        <taxon>Ranunculaceae</taxon>
        <taxon>Coptidoideae</taxon>
        <taxon>Coptis</taxon>
    </lineage>
</organism>
<dbReference type="InterPro" id="IPR001480">
    <property type="entry name" value="Bulb-type_lectin_dom"/>
</dbReference>
<evidence type="ECO:0000259" key="17">
    <source>
        <dbReference type="PROSITE" id="PS50011"/>
    </source>
</evidence>
<gene>
    <name evidence="20" type="ORF">IFM89_002271</name>
</gene>
<dbReference type="AlphaFoldDB" id="A0A835IIU8"/>
<keyword evidence="14" id="KW-0245">EGF-like domain</keyword>
<dbReference type="CDD" id="cd00028">
    <property type="entry name" value="B_lectin"/>
    <property type="match status" value="1"/>
</dbReference>
<comment type="caution">
    <text evidence="20">The sequence shown here is derived from an EMBL/GenBank/DDBJ whole genome shotgun (WGS) entry which is preliminary data.</text>
</comment>
<dbReference type="Pfam" id="PF00954">
    <property type="entry name" value="S_locus_glycop"/>
    <property type="match status" value="1"/>
</dbReference>
<keyword evidence="5" id="KW-0732">Signal</keyword>
<evidence type="ECO:0000256" key="6">
    <source>
        <dbReference type="ARBA" id="ARBA00022741"/>
    </source>
</evidence>
<keyword evidence="4 16" id="KW-0812">Transmembrane</keyword>
<keyword evidence="3 13" id="KW-0808">Transferase</keyword>
<evidence type="ECO:0000256" key="2">
    <source>
        <dbReference type="ARBA" id="ARBA00022527"/>
    </source>
</evidence>
<evidence type="ECO:0000256" key="4">
    <source>
        <dbReference type="ARBA" id="ARBA00022692"/>
    </source>
</evidence>
<feature type="domain" description="EGF-like" evidence="18">
    <location>
        <begin position="253"/>
        <end position="293"/>
    </location>
</feature>
<evidence type="ECO:0000256" key="1">
    <source>
        <dbReference type="ARBA" id="ARBA00004167"/>
    </source>
</evidence>
<dbReference type="Gene3D" id="3.30.200.20">
    <property type="entry name" value="Phosphorylase Kinase, domain 1"/>
    <property type="match status" value="1"/>
</dbReference>
<evidence type="ECO:0000256" key="12">
    <source>
        <dbReference type="ARBA" id="ARBA00023180"/>
    </source>
</evidence>
<evidence type="ECO:0000259" key="19">
    <source>
        <dbReference type="PROSITE" id="PS50927"/>
    </source>
</evidence>
<dbReference type="GO" id="GO:0005524">
    <property type="term" value="F:ATP binding"/>
    <property type="evidence" value="ECO:0007669"/>
    <property type="project" value="UniProtKB-UniRule"/>
</dbReference>
<reference evidence="20 21" key="1">
    <citation type="submission" date="2020-10" db="EMBL/GenBank/DDBJ databases">
        <title>The Coptis chinensis genome and diversification of protoberbering-type alkaloids.</title>
        <authorList>
            <person name="Wang B."/>
            <person name="Shu S."/>
            <person name="Song C."/>
            <person name="Liu Y."/>
        </authorList>
    </citation>
    <scope>NUCLEOTIDE SEQUENCE [LARGE SCALE GENOMIC DNA]</scope>
    <source>
        <strain evidence="20">HL-2020</strain>
        <tissue evidence="20">Leaf</tissue>
    </source>
</reference>
<evidence type="ECO:0000256" key="3">
    <source>
        <dbReference type="ARBA" id="ARBA00022679"/>
    </source>
</evidence>
<dbReference type="OrthoDB" id="1530339at2759"/>
<evidence type="ECO:0000313" key="21">
    <source>
        <dbReference type="Proteomes" id="UP000631114"/>
    </source>
</evidence>
<evidence type="ECO:0000259" key="18">
    <source>
        <dbReference type="PROSITE" id="PS50026"/>
    </source>
</evidence>
<keyword evidence="7 13" id="KW-0418">Kinase</keyword>
<keyword evidence="12" id="KW-0325">Glycoprotein</keyword>
<dbReference type="FunFam" id="3.30.200.20:FF:000178">
    <property type="entry name" value="serine/threonine-protein kinase PBS1-like"/>
    <property type="match status" value="1"/>
</dbReference>
<dbReference type="PROSITE" id="PS00108">
    <property type="entry name" value="PROTEIN_KINASE_ST"/>
    <property type="match status" value="1"/>
</dbReference>
<dbReference type="InterPro" id="IPR024171">
    <property type="entry name" value="SRK-like_kinase"/>
</dbReference>
<keyword evidence="11" id="KW-1015">Disulfide bond</keyword>
<protein>
    <recommendedName>
        <fullName evidence="13">Receptor-like serine/threonine-protein kinase</fullName>
        <ecNumber evidence="13">2.7.11.1</ecNumber>
    </recommendedName>
</protein>
<keyword evidence="2 13" id="KW-0723">Serine/threonine-protein kinase</keyword>
<dbReference type="PANTHER" id="PTHR47974">
    <property type="entry name" value="OS07G0415500 PROTEIN"/>
    <property type="match status" value="1"/>
</dbReference>
<dbReference type="CDD" id="cd01098">
    <property type="entry name" value="PAN_AP_plant"/>
    <property type="match status" value="1"/>
</dbReference>
<dbReference type="InterPro" id="IPR036426">
    <property type="entry name" value="Bulb-type_lectin_dom_sf"/>
</dbReference>